<gene>
    <name evidence="1" type="ORF">KSV97_06175</name>
    <name evidence="2" type="ORF">KSW06_06250</name>
</gene>
<accession>A0AAW4MYC6</accession>
<evidence type="ECO:0000313" key="1">
    <source>
        <dbReference type="EMBL" id="MBV3382809.1"/>
    </source>
</evidence>
<evidence type="ECO:0000313" key="2">
    <source>
        <dbReference type="EMBL" id="MBV3392854.1"/>
    </source>
</evidence>
<dbReference type="PANTHER" id="PTHR31609:SF1">
    <property type="entry name" value="CARBOHYDRATE DEACETYLASE"/>
    <property type="match status" value="1"/>
</dbReference>
<dbReference type="Proteomes" id="UP001196408">
    <property type="component" value="Unassembled WGS sequence"/>
</dbReference>
<name>A0AAW4MYC6_9FIRM</name>
<dbReference type="EMBL" id="JAHOEL010000032">
    <property type="protein sequence ID" value="MBV3392854.1"/>
    <property type="molecule type" value="Genomic_DNA"/>
</dbReference>
<dbReference type="RefSeq" id="WP_217747640.1">
    <property type="nucleotide sequence ID" value="NZ_JAHOEB010000031.1"/>
</dbReference>
<protein>
    <submittedName>
        <fullName evidence="1">ChbG/HpnK family deacetylase</fullName>
    </submittedName>
</protein>
<dbReference type="InterPro" id="IPR006879">
    <property type="entry name" value="YdjC-like"/>
</dbReference>
<sequence>MKLIMRADDLGISEGVNCGICKAIKDGVITSVGLMPNMEHALDGYEMIKDCNVSVGQHTNICLGKPLCSPEEIPSLVDENGEFYSSKVINKRKEDTINVEECEKEIEAQLNHFIEITGFKPQYFEGHAVFSFNYIKALENVAKRHGLFFVNPMDPQWVSENHIHGLGMIHFDERELYDPKRYMEDNLGMLKDNECCIAIFHPGYLDQYILTNSSYTLIRPMECDFLCSDWLKDWIKQNDIQLVTL</sequence>
<proteinExistence type="predicted"/>
<dbReference type="Pfam" id="PF04794">
    <property type="entry name" value="YdjC"/>
    <property type="match status" value="1"/>
</dbReference>
<dbReference type="PANTHER" id="PTHR31609">
    <property type="entry name" value="YDJC DEACETYLASE FAMILY MEMBER"/>
    <property type="match status" value="1"/>
</dbReference>
<dbReference type="Proteomes" id="UP001197492">
    <property type="component" value="Unassembled WGS sequence"/>
</dbReference>
<evidence type="ECO:0000313" key="4">
    <source>
        <dbReference type="Proteomes" id="UP001197492"/>
    </source>
</evidence>
<keyword evidence="4" id="KW-1185">Reference proteome</keyword>
<evidence type="ECO:0000313" key="3">
    <source>
        <dbReference type="Proteomes" id="UP001196408"/>
    </source>
</evidence>
<organism evidence="1 3">
    <name type="scientific">Catenibacterium mitsuokai</name>
    <dbReference type="NCBI Taxonomy" id="100886"/>
    <lineage>
        <taxon>Bacteria</taxon>
        <taxon>Bacillati</taxon>
        <taxon>Bacillota</taxon>
        <taxon>Erysipelotrichia</taxon>
        <taxon>Erysipelotrichales</taxon>
        <taxon>Coprobacillaceae</taxon>
        <taxon>Catenibacterium</taxon>
    </lineage>
</organism>
<comment type="caution">
    <text evidence="1">The sequence shown here is derived from an EMBL/GenBank/DDBJ whole genome shotgun (WGS) entry which is preliminary data.</text>
</comment>
<dbReference type="AlphaFoldDB" id="A0AAW4MYC6"/>
<dbReference type="CDD" id="cd10805">
    <property type="entry name" value="YdjC_like_1"/>
    <property type="match status" value="1"/>
</dbReference>
<dbReference type="GO" id="GO:0019213">
    <property type="term" value="F:deacetylase activity"/>
    <property type="evidence" value="ECO:0007669"/>
    <property type="project" value="TreeGrafter"/>
</dbReference>
<reference evidence="1 4" key="1">
    <citation type="submission" date="2021-06" db="EMBL/GenBank/DDBJ databases">
        <title>Collection of gut derived symbiotic bacterial strains cultured from healthy donors.</title>
        <authorList>
            <person name="Lin H."/>
            <person name="Littmann E."/>
            <person name="Pamer E.G."/>
        </authorList>
    </citation>
    <scope>NUCLEOTIDE SEQUENCE</scope>
    <source>
        <strain evidence="2 4">MSK.21.70</strain>
        <strain evidence="1">MSK.21.82</strain>
    </source>
</reference>
<dbReference type="EMBL" id="JAHOEF010000032">
    <property type="protein sequence ID" value="MBV3382809.1"/>
    <property type="molecule type" value="Genomic_DNA"/>
</dbReference>